<proteinExistence type="predicted"/>
<dbReference type="EMBL" id="JH795872">
    <property type="protein sequence ID" value="EJT98575.1"/>
    <property type="molecule type" value="Genomic_DNA"/>
</dbReference>
<gene>
    <name evidence="2" type="ORF">DACRYDRAFT_110486</name>
</gene>
<keyword evidence="3" id="KW-1185">Reference proteome</keyword>
<name>M5FPH5_DACPD</name>
<evidence type="ECO:0000313" key="2">
    <source>
        <dbReference type="EMBL" id="EJT98575.1"/>
    </source>
</evidence>
<organism evidence="2 3">
    <name type="scientific">Dacryopinax primogenitus (strain DJM 731)</name>
    <name type="common">Brown rot fungus</name>
    <dbReference type="NCBI Taxonomy" id="1858805"/>
    <lineage>
        <taxon>Eukaryota</taxon>
        <taxon>Fungi</taxon>
        <taxon>Dikarya</taxon>
        <taxon>Basidiomycota</taxon>
        <taxon>Agaricomycotina</taxon>
        <taxon>Dacrymycetes</taxon>
        <taxon>Dacrymycetales</taxon>
        <taxon>Dacrymycetaceae</taxon>
        <taxon>Dacryopinax</taxon>
    </lineage>
</organism>
<evidence type="ECO:0000256" key="1">
    <source>
        <dbReference type="SAM" id="MobiDB-lite"/>
    </source>
</evidence>
<accession>M5FPH5</accession>
<dbReference type="HOGENOM" id="CLU_2305999_0_0_1"/>
<dbReference type="AlphaFoldDB" id="M5FPH5"/>
<reference evidence="2 3" key="1">
    <citation type="journal article" date="2012" name="Science">
        <title>The Paleozoic origin of enzymatic lignin decomposition reconstructed from 31 fungal genomes.</title>
        <authorList>
            <person name="Floudas D."/>
            <person name="Binder M."/>
            <person name="Riley R."/>
            <person name="Barry K."/>
            <person name="Blanchette R.A."/>
            <person name="Henrissat B."/>
            <person name="Martinez A.T."/>
            <person name="Otillar R."/>
            <person name="Spatafora J.W."/>
            <person name="Yadav J.S."/>
            <person name="Aerts A."/>
            <person name="Benoit I."/>
            <person name="Boyd A."/>
            <person name="Carlson A."/>
            <person name="Copeland A."/>
            <person name="Coutinho P.M."/>
            <person name="de Vries R.P."/>
            <person name="Ferreira P."/>
            <person name="Findley K."/>
            <person name="Foster B."/>
            <person name="Gaskell J."/>
            <person name="Glotzer D."/>
            <person name="Gorecki P."/>
            <person name="Heitman J."/>
            <person name="Hesse C."/>
            <person name="Hori C."/>
            <person name="Igarashi K."/>
            <person name="Jurgens J.A."/>
            <person name="Kallen N."/>
            <person name="Kersten P."/>
            <person name="Kohler A."/>
            <person name="Kuees U."/>
            <person name="Kumar T.K.A."/>
            <person name="Kuo A."/>
            <person name="LaButti K."/>
            <person name="Larrondo L.F."/>
            <person name="Lindquist E."/>
            <person name="Ling A."/>
            <person name="Lombard V."/>
            <person name="Lucas S."/>
            <person name="Lundell T."/>
            <person name="Martin R."/>
            <person name="McLaughlin D.J."/>
            <person name="Morgenstern I."/>
            <person name="Morin E."/>
            <person name="Murat C."/>
            <person name="Nagy L.G."/>
            <person name="Nolan M."/>
            <person name="Ohm R.A."/>
            <person name="Patyshakuliyeva A."/>
            <person name="Rokas A."/>
            <person name="Ruiz-Duenas F.J."/>
            <person name="Sabat G."/>
            <person name="Salamov A."/>
            <person name="Samejima M."/>
            <person name="Schmutz J."/>
            <person name="Slot J.C."/>
            <person name="St John F."/>
            <person name="Stenlid J."/>
            <person name="Sun H."/>
            <person name="Sun S."/>
            <person name="Syed K."/>
            <person name="Tsang A."/>
            <person name="Wiebenga A."/>
            <person name="Young D."/>
            <person name="Pisabarro A."/>
            <person name="Eastwood D.C."/>
            <person name="Martin F."/>
            <person name="Cullen D."/>
            <person name="Grigoriev I.V."/>
            <person name="Hibbett D.S."/>
        </authorList>
    </citation>
    <scope>NUCLEOTIDE SEQUENCE [LARGE SCALE GENOMIC DNA]</scope>
    <source>
        <strain evidence="2 3">DJM-731 SS1</strain>
    </source>
</reference>
<dbReference type="GeneID" id="63684121"/>
<evidence type="ECO:0000313" key="3">
    <source>
        <dbReference type="Proteomes" id="UP000030653"/>
    </source>
</evidence>
<dbReference type="Proteomes" id="UP000030653">
    <property type="component" value="Unassembled WGS sequence"/>
</dbReference>
<feature type="compositionally biased region" description="Basic residues" evidence="1">
    <location>
        <begin position="25"/>
        <end position="36"/>
    </location>
</feature>
<dbReference type="RefSeq" id="XP_040625473.1">
    <property type="nucleotide sequence ID" value="XM_040769059.1"/>
</dbReference>
<feature type="region of interest" description="Disordered" evidence="1">
    <location>
        <begin position="17"/>
        <end position="57"/>
    </location>
</feature>
<sequence>MAEGSRLGNLLARCVDDASAATNKRAPHARKKRKRTKDPEANNLSVHSAGENIPLLREDEDNAVLKEHQEGEIEEVVAVVERLVADAGSGAFSQQKDWYS</sequence>
<protein>
    <submittedName>
        <fullName evidence="2">Uncharacterized protein</fullName>
    </submittedName>
</protein>